<dbReference type="PROSITE" id="PS51257">
    <property type="entry name" value="PROKAR_LIPOPROTEIN"/>
    <property type="match status" value="1"/>
</dbReference>
<comment type="caution">
    <text evidence="1">The sequence shown here is derived from an EMBL/GenBank/DDBJ whole genome shotgun (WGS) entry which is preliminary data.</text>
</comment>
<sequence>MRLKGVMMCVTAVSLILGGCGDKVQQKEEVTVNADTAKEEDREAVKEENSYYEMEIPADESETLTEAAVQAAKSYQDLLVQAKKNSGKEEVLSMDTVAALVKKMGSQGYAALDNRNRENMENYQLAEKFLAGQEKKEDAAVSIYRIHDDGGMEKIDFTSDKTGAVTITSTIVDWNKKQEPYVVDMVRYKAWKWAYTKKGYLFYERYIPEGMEADGTDAIRVLPLDEELRKMCEQYIEPIGYEGNNLFLVEWDESNFRQVNFNDLYDVLYRIDQGSLPDSAQYPEGIGSSEFEDLIEKYFSIPVEQLRVQAGYNSGTGTYPWIQIAGSNTADWTERIPEVVDLQDNGDGTLTLTIDAVSPQLKNDRLFTHQVTIRGADDGDGFTYVSNTIEPGGQVPPYTPRTAVEQ</sequence>
<dbReference type="RefSeq" id="WP_256129510.1">
    <property type="nucleotide sequence ID" value="NZ_BAABZQ010000001.1"/>
</dbReference>
<evidence type="ECO:0000313" key="1">
    <source>
        <dbReference type="EMBL" id="GAA6497829.1"/>
    </source>
</evidence>
<dbReference type="EMBL" id="BAABZQ010000001">
    <property type="protein sequence ID" value="GAA6497829.1"/>
    <property type="molecule type" value="Genomic_DNA"/>
</dbReference>
<dbReference type="Proteomes" id="UP001600941">
    <property type="component" value="Unassembled WGS sequence"/>
</dbReference>
<dbReference type="InterPro" id="IPR045714">
    <property type="entry name" value="DUF6070"/>
</dbReference>
<name>A0ABQ0BMQ9_9FIRM</name>
<dbReference type="Pfam" id="PF19546">
    <property type="entry name" value="DUF6070"/>
    <property type="match status" value="1"/>
</dbReference>
<reference evidence="1 2" key="1">
    <citation type="submission" date="2024-04" db="EMBL/GenBank/DDBJ databases">
        <title>Defined microbial consortia suppress multidrug-resistant proinflammatory Enterobacteriaceae via ecological control.</title>
        <authorList>
            <person name="Furuichi M."/>
            <person name="Kawaguchi T."/>
            <person name="Pust M."/>
            <person name="Yasuma K."/>
            <person name="Plichta D."/>
            <person name="Hasegawa N."/>
            <person name="Ohya T."/>
            <person name="Bhattarai S."/>
            <person name="Sasajima S."/>
            <person name="Aoto Y."/>
            <person name="Tuganbaev T."/>
            <person name="Yaginuma M."/>
            <person name="Ueda M."/>
            <person name="Okahashi N."/>
            <person name="Amafuji K."/>
            <person name="Kiridooshi Y."/>
            <person name="Sugita K."/>
            <person name="Strazar M."/>
            <person name="Skelly A."/>
            <person name="Suda W."/>
            <person name="Hattori M."/>
            <person name="Nakamoto N."/>
            <person name="Caballero S."/>
            <person name="Norman J."/>
            <person name="Olle B."/>
            <person name="Tanoue T."/>
            <person name="Arita M."/>
            <person name="Bucci V."/>
            <person name="Atarashi K."/>
            <person name="Xavier R."/>
            <person name="Honda K."/>
        </authorList>
    </citation>
    <scope>NUCLEOTIDE SEQUENCE [LARGE SCALE GENOMIC DNA]</scope>
    <source>
        <strain evidence="2">k34-0107-D12</strain>
    </source>
</reference>
<proteinExistence type="predicted"/>
<gene>
    <name evidence="1" type="ORF">K340107D12_06450</name>
</gene>
<evidence type="ECO:0000313" key="2">
    <source>
        <dbReference type="Proteomes" id="UP001600941"/>
    </source>
</evidence>
<keyword evidence="2" id="KW-1185">Reference proteome</keyword>
<accession>A0ABQ0BMQ9</accession>
<protein>
    <submittedName>
        <fullName evidence="1">Uncharacterized protein</fullName>
    </submittedName>
</protein>
<organism evidence="1 2">
    <name type="scientific">Blautia parvula</name>
    <dbReference type="NCBI Taxonomy" id="2877527"/>
    <lineage>
        <taxon>Bacteria</taxon>
        <taxon>Bacillati</taxon>
        <taxon>Bacillota</taxon>
        <taxon>Clostridia</taxon>
        <taxon>Lachnospirales</taxon>
        <taxon>Lachnospiraceae</taxon>
        <taxon>Blautia</taxon>
    </lineage>
</organism>